<keyword evidence="5" id="KW-0206">Cytoskeleton</keyword>
<proteinExistence type="inferred from homology"/>
<organism evidence="8">
    <name type="scientific">Anopheles marajoara</name>
    <dbReference type="NCBI Taxonomy" id="58244"/>
    <lineage>
        <taxon>Eukaryota</taxon>
        <taxon>Metazoa</taxon>
        <taxon>Ecdysozoa</taxon>
        <taxon>Arthropoda</taxon>
        <taxon>Hexapoda</taxon>
        <taxon>Insecta</taxon>
        <taxon>Pterygota</taxon>
        <taxon>Neoptera</taxon>
        <taxon>Endopterygota</taxon>
        <taxon>Diptera</taxon>
        <taxon>Nematocera</taxon>
        <taxon>Culicoidea</taxon>
        <taxon>Culicidae</taxon>
        <taxon>Anophelinae</taxon>
        <taxon>Anopheles</taxon>
    </lineage>
</organism>
<evidence type="ECO:0000256" key="4">
    <source>
        <dbReference type="ARBA" id="ARBA00022701"/>
    </source>
</evidence>
<feature type="domain" description="Gamma tubulin complex component C-terminal" evidence="7">
    <location>
        <begin position="4"/>
        <end position="154"/>
    </location>
</feature>
<name>A0A2M4C240_9DIPT</name>
<evidence type="ECO:0000256" key="5">
    <source>
        <dbReference type="ARBA" id="ARBA00023212"/>
    </source>
</evidence>
<sequence>MLKFWMIFSIQCVHSHLMTHVLQSFGEQLDAKLDRADNLSDMITAHQMYISTIFEHCFQQEDSKEVLEGIKQMLELVSILRDEWQTTTNFTELDARGEITDNSMIGDFVSRCQIDELERTYCKCHQELARLLSREAYGKQKLHLTGLVDAFSYNAPY</sequence>
<keyword evidence="4" id="KW-0493">Microtubule</keyword>
<dbReference type="Pfam" id="PF04130">
    <property type="entry name" value="GCP_C_terminal"/>
    <property type="match status" value="1"/>
</dbReference>
<accession>A0A2M4C240</accession>
<comment type="similarity">
    <text evidence="2">Belongs to the TUBGCP family.</text>
</comment>
<dbReference type="InterPro" id="IPR040457">
    <property type="entry name" value="GCP_C"/>
</dbReference>
<protein>
    <submittedName>
        <fullName evidence="8">Putative secreted protein</fullName>
    </submittedName>
</protein>
<evidence type="ECO:0000259" key="7">
    <source>
        <dbReference type="Pfam" id="PF04130"/>
    </source>
</evidence>
<evidence type="ECO:0000313" key="8">
    <source>
        <dbReference type="EMBL" id="MBW59334.1"/>
    </source>
</evidence>
<dbReference type="GO" id="GO:0005874">
    <property type="term" value="C:microtubule"/>
    <property type="evidence" value="ECO:0007669"/>
    <property type="project" value="UniProtKB-KW"/>
</dbReference>
<comment type="subcellular location">
    <subcellularLocation>
        <location evidence="1">Cytoplasm</location>
        <location evidence="1">Cytoskeleton</location>
    </subcellularLocation>
</comment>
<evidence type="ECO:0000256" key="2">
    <source>
        <dbReference type="ARBA" id="ARBA00010337"/>
    </source>
</evidence>
<reference evidence="8" key="1">
    <citation type="submission" date="2018-01" db="EMBL/GenBank/DDBJ databases">
        <title>An insight into the sialome of Amazonian anophelines.</title>
        <authorList>
            <person name="Ribeiro J.M."/>
            <person name="Scarpassa V."/>
            <person name="Calvo E."/>
        </authorList>
    </citation>
    <scope>NUCLEOTIDE SEQUENCE</scope>
    <source>
        <tissue evidence="8">Salivary glands</tissue>
    </source>
</reference>
<keyword evidence="6" id="KW-0732">Signal</keyword>
<dbReference type="Gene3D" id="1.20.120.1900">
    <property type="entry name" value="Gamma-tubulin complex, C-terminal domain"/>
    <property type="match status" value="1"/>
</dbReference>
<keyword evidence="3" id="KW-0963">Cytoplasm</keyword>
<dbReference type="GO" id="GO:0043015">
    <property type="term" value="F:gamma-tubulin binding"/>
    <property type="evidence" value="ECO:0007669"/>
    <property type="project" value="InterPro"/>
</dbReference>
<evidence type="ECO:0000256" key="3">
    <source>
        <dbReference type="ARBA" id="ARBA00022490"/>
    </source>
</evidence>
<dbReference type="EMBL" id="GGFJ01010193">
    <property type="protein sequence ID" value="MBW59334.1"/>
    <property type="molecule type" value="Transcribed_RNA"/>
</dbReference>
<evidence type="ECO:0000256" key="6">
    <source>
        <dbReference type="SAM" id="SignalP"/>
    </source>
</evidence>
<dbReference type="InterPro" id="IPR042241">
    <property type="entry name" value="GCP_C_sf"/>
</dbReference>
<feature type="chain" id="PRO_5014792125" evidence="6">
    <location>
        <begin position="16"/>
        <end position="157"/>
    </location>
</feature>
<feature type="signal peptide" evidence="6">
    <location>
        <begin position="1"/>
        <end position="15"/>
    </location>
</feature>
<evidence type="ECO:0000256" key="1">
    <source>
        <dbReference type="ARBA" id="ARBA00004245"/>
    </source>
</evidence>
<dbReference type="AlphaFoldDB" id="A0A2M4C240"/>